<dbReference type="GO" id="GO:0006508">
    <property type="term" value="P:proteolysis"/>
    <property type="evidence" value="ECO:0007669"/>
    <property type="project" value="UniProtKB-KW"/>
</dbReference>
<dbReference type="InterPro" id="IPR055143">
    <property type="entry name" value="MBTP1_N"/>
</dbReference>
<evidence type="ECO:0000256" key="4">
    <source>
        <dbReference type="ARBA" id="ARBA00022825"/>
    </source>
</evidence>
<feature type="active site" description="Charge relay system" evidence="5">
    <location>
        <position position="419"/>
    </location>
</feature>
<dbReference type="InterPro" id="IPR050131">
    <property type="entry name" value="Peptidase_S8_subtilisin-like"/>
</dbReference>
<dbReference type="Pfam" id="PF23094">
    <property type="entry name" value="MBTPS1_3rd"/>
    <property type="match status" value="1"/>
</dbReference>
<dbReference type="AlphaFoldDB" id="A0AAD9IPK3"/>
<feature type="chain" id="PRO_5041925348" description="Subtilisin" evidence="7">
    <location>
        <begin position="27"/>
        <end position="973"/>
    </location>
</feature>
<dbReference type="InterPro" id="IPR023828">
    <property type="entry name" value="Peptidase_S8_Ser-AS"/>
</dbReference>
<evidence type="ECO:0000259" key="8">
    <source>
        <dbReference type="Pfam" id="PF00082"/>
    </source>
</evidence>
<evidence type="ECO:0000313" key="13">
    <source>
        <dbReference type="Proteomes" id="UP001255856"/>
    </source>
</evidence>
<evidence type="ECO:0000256" key="5">
    <source>
        <dbReference type="PROSITE-ProRule" id="PRU01240"/>
    </source>
</evidence>
<dbReference type="Pfam" id="PF00082">
    <property type="entry name" value="Peptidase_S8"/>
    <property type="match status" value="1"/>
</dbReference>
<evidence type="ECO:0000256" key="2">
    <source>
        <dbReference type="ARBA" id="ARBA00022670"/>
    </source>
</evidence>
<dbReference type="Pfam" id="PF23001">
    <property type="entry name" value="MBTP1_N"/>
    <property type="match status" value="1"/>
</dbReference>
<dbReference type="PANTHER" id="PTHR43806:SF7">
    <property type="entry name" value="MEMBRANE-BOUND TRANSCRIPTION FACTOR SITE-1 PROTEASE"/>
    <property type="match status" value="1"/>
</dbReference>
<accession>A0AAD9IPK3</accession>
<dbReference type="InterPro" id="IPR000209">
    <property type="entry name" value="Peptidase_S8/S53_dom"/>
</dbReference>
<dbReference type="InterPro" id="IPR036852">
    <property type="entry name" value="Peptidase_S8/S53_dom_sf"/>
</dbReference>
<comment type="similarity">
    <text evidence="1 5">Belongs to the peptidase S8 family.</text>
</comment>
<protein>
    <recommendedName>
        <fullName evidence="14">Subtilisin</fullName>
    </recommendedName>
</protein>
<dbReference type="GO" id="GO:0004252">
    <property type="term" value="F:serine-type endopeptidase activity"/>
    <property type="evidence" value="ECO:0007669"/>
    <property type="project" value="UniProtKB-UniRule"/>
</dbReference>
<feature type="active site" description="Charge relay system" evidence="5">
    <location>
        <position position="222"/>
    </location>
</feature>
<dbReference type="SUPFAM" id="SSF52743">
    <property type="entry name" value="Subtilisin-like"/>
    <property type="match status" value="1"/>
</dbReference>
<dbReference type="InterPro" id="IPR057060">
    <property type="entry name" value="MBTPS1_3rd"/>
</dbReference>
<keyword evidence="4 5" id="KW-0720">Serine protease</keyword>
<dbReference type="PROSITE" id="PS00138">
    <property type="entry name" value="SUBTILASE_SER"/>
    <property type="match status" value="1"/>
</dbReference>
<keyword evidence="3 5" id="KW-0378">Hydrolase</keyword>
<evidence type="ECO:0000259" key="11">
    <source>
        <dbReference type="Pfam" id="PF23094"/>
    </source>
</evidence>
<comment type="caution">
    <text evidence="12">The sequence shown here is derived from an EMBL/GenBank/DDBJ whole genome shotgun (WGS) entry which is preliminary data.</text>
</comment>
<proteinExistence type="inferred from homology"/>
<evidence type="ECO:0000259" key="10">
    <source>
        <dbReference type="Pfam" id="PF23090"/>
    </source>
</evidence>
<feature type="active site" description="Charge relay system" evidence="5">
    <location>
        <position position="253"/>
    </location>
</feature>
<dbReference type="InterPro" id="IPR015500">
    <property type="entry name" value="Peptidase_S8_subtilisin-rel"/>
</dbReference>
<dbReference type="PRINTS" id="PR00723">
    <property type="entry name" value="SUBTILISIN"/>
</dbReference>
<dbReference type="Gene3D" id="3.40.50.200">
    <property type="entry name" value="Peptidase S8/S53 domain"/>
    <property type="match status" value="1"/>
</dbReference>
<feature type="region of interest" description="Disordered" evidence="6">
    <location>
        <begin position="926"/>
        <end position="973"/>
    </location>
</feature>
<evidence type="ECO:0000259" key="9">
    <source>
        <dbReference type="Pfam" id="PF23001"/>
    </source>
</evidence>
<dbReference type="PROSITE" id="PS51892">
    <property type="entry name" value="SUBTILASE"/>
    <property type="match status" value="1"/>
</dbReference>
<sequence length="973" mass="104850">MRCARLIVQTLLVALLAVHPQGCAFAVEHASAEETDACPWRQTYWEEHAPPPALKCPAEDALPTYILRFNHYKLATEHRAALQRALHRQPVRWQWVARRNAAASLPTDFGLVRLSAQDVGRVTALLARSLPGFRDVHPDRSVRRPRWLEGPLASKRPGRLQTRPTIGLDADVAEGYAIAHASREAGRELRAAAGGSLPERLGAPALWAEGFRGEGVKVGIFDTGIRANQPHIKNIKERTNWTLEPTLDDGLGHGTFVAGVIAGQDPSCPGLAPEVDLYFFRVFTNDQVSYTSWFLDAFNYAAATGVEIINLSIGGPDYLDAPFTDKVAEVTAAGIVMVSAIGNDGPGYGTLNNPADRADVIGVGGITYADAVAAFSSRGMVTWDLPRGVGGPKPDVVAYGHEVAGARIGGGCRVLSGTSVASPVVAGLISLLASTLTPAERAARFNPATAKRALLEGARRLPSPIPIVEQGAGAVTAEGAARELRRVVREAPLPGAWAHPPALDLADCPYLWPYCAQPLYANAAPLVVNLTLLNGNGLVGRVEGEPRFVPDPASDDVLDVRFEFDPVVWPWSGYLALYIRVRPEAAQLSGTAKGTVQCTIVTPPGPGKQEERRATISVPISAPYIPTPPRQRRVLWDQFHSIAYPPAYFPRDDLRVRNDILDWNADHPYTNFHGLFRHLRQEGYFLEILGSPLTCFNASQYGAILIVDSEEEFYPEEVEKLRRDVQEQGLGLIVFADWYDVDLVKKAAFYDDNTRSWWQAATGGANVPALNDLLAPFGVTLGGRVLEGSLALPGIPGGMTFQTGTQVVGAPLGTWLYSLGSAEEVSTGKLVNRSSDRPASGLALLASGSGRVVVAGDSNCLDSSHVKKECFNVLSQLLEFAIGGKPAMVQETPALSQALVSGEKPPERRDDFNFTAVSTVLQQPIQCYPNAPMAPETTRPRPPPDASSGDGPAPPSTLSYNRFHVFRHGRGAS</sequence>
<organism evidence="12 13">
    <name type="scientific">Prototheca wickerhamii</name>
    <dbReference type="NCBI Taxonomy" id="3111"/>
    <lineage>
        <taxon>Eukaryota</taxon>
        <taxon>Viridiplantae</taxon>
        <taxon>Chlorophyta</taxon>
        <taxon>core chlorophytes</taxon>
        <taxon>Trebouxiophyceae</taxon>
        <taxon>Chlorellales</taxon>
        <taxon>Chlorellaceae</taxon>
        <taxon>Prototheca</taxon>
    </lineage>
</organism>
<feature type="signal peptide" evidence="7">
    <location>
        <begin position="1"/>
        <end position="26"/>
    </location>
</feature>
<feature type="domain" description="Membrane-bound transcription factor site-1 protease-like N-terminal" evidence="9">
    <location>
        <begin position="65"/>
        <end position="140"/>
    </location>
</feature>
<keyword evidence="7" id="KW-0732">Signal</keyword>
<dbReference type="PANTHER" id="PTHR43806">
    <property type="entry name" value="PEPTIDASE S8"/>
    <property type="match status" value="1"/>
</dbReference>
<evidence type="ECO:0000256" key="6">
    <source>
        <dbReference type="SAM" id="MobiDB-lite"/>
    </source>
</evidence>
<feature type="domain" description="MBTPS1 third" evidence="11">
    <location>
        <begin position="500"/>
        <end position="627"/>
    </location>
</feature>
<dbReference type="GO" id="GO:0005794">
    <property type="term" value="C:Golgi apparatus"/>
    <property type="evidence" value="ECO:0007669"/>
    <property type="project" value="TreeGrafter"/>
</dbReference>
<gene>
    <name evidence="12" type="ORF">QBZ16_000576</name>
</gene>
<keyword evidence="13" id="KW-1185">Reference proteome</keyword>
<evidence type="ECO:0000256" key="1">
    <source>
        <dbReference type="ARBA" id="ARBA00011073"/>
    </source>
</evidence>
<feature type="compositionally biased region" description="Basic residues" evidence="6">
    <location>
        <begin position="964"/>
        <end position="973"/>
    </location>
</feature>
<evidence type="ECO:0008006" key="14">
    <source>
        <dbReference type="Google" id="ProtNLM"/>
    </source>
</evidence>
<keyword evidence="2 5" id="KW-0645">Protease</keyword>
<dbReference type="InterPro" id="IPR022398">
    <property type="entry name" value="Peptidase_S8_His-AS"/>
</dbReference>
<feature type="domain" description="MBTPS1 fourth" evidence="10">
    <location>
        <begin position="628"/>
        <end position="884"/>
    </location>
</feature>
<evidence type="ECO:0000313" key="12">
    <source>
        <dbReference type="EMBL" id="KAK2080722.1"/>
    </source>
</evidence>
<dbReference type="EMBL" id="JASFZW010000001">
    <property type="protein sequence ID" value="KAK2080722.1"/>
    <property type="molecule type" value="Genomic_DNA"/>
</dbReference>
<reference evidence="12" key="1">
    <citation type="submission" date="2021-01" db="EMBL/GenBank/DDBJ databases">
        <authorList>
            <person name="Eckstrom K.M.E."/>
        </authorList>
    </citation>
    <scope>NUCLEOTIDE SEQUENCE</scope>
    <source>
        <strain evidence="12">UVCC 0001</strain>
    </source>
</reference>
<dbReference type="InterPro" id="IPR057032">
    <property type="entry name" value="MBTPS1_4th"/>
</dbReference>
<evidence type="ECO:0000256" key="7">
    <source>
        <dbReference type="SAM" id="SignalP"/>
    </source>
</evidence>
<feature type="domain" description="Peptidase S8/S53" evidence="8">
    <location>
        <begin position="213"/>
        <end position="473"/>
    </location>
</feature>
<name>A0AAD9IPK3_PROWI</name>
<dbReference type="PROSITE" id="PS00137">
    <property type="entry name" value="SUBTILASE_HIS"/>
    <property type="match status" value="1"/>
</dbReference>
<dbReference type="Pfam" id="PF23090">
    <property type="entry name" value="MBTPS1_4th"/>
    <property type="match status" value="1"/>
</dbReference>
<evidence type="ECO:0000256" key="3">
    <source>
        <dbReference type="ARBA" id="ARBA00022801"/>
    </source>
</evidence>
<dbReference type="Proteomes" id="UP001255856">
    <property type="component" value="Unassembled WGS sequence"/>
</dbReference>